<feature type="region of interest" description="Disordered" evidence="1">
    <location>
        <begin position="277"/>
        <end position="299"/>
    </location>
</feature>
<dbReference type="Proteomes" id="UP001529510">
    <property type="component" value="Unassembled WGS sequence"/>
</dbReference>
<dbReference type="AlphaFoldDB" id="A0ABD0Q5D6"/>
<protein>
    <submittedName>
        <fullName evidence="2">Uncharacterized protein</fullName>
    </submittedName>
</protein>
<accession>A0ABD0Q5D6</accession>
<organism evidence="2 3">
    <name type="scientific">Cirrhinus mrigala</name>
    <name type="common">Mrigala</name>
    <dbReference type="NCBI Taxonomy" id="683832"/>
    <lineage>
        <taxon>Eukaryota</taxon>
        <taxon>Metazoa</taxon>
        <taxon>Chordata</taxon>
        <taxon>Craniata</taxon>
        <taxon>Vertebrata</taxon>
        <taxon>Euteleostomi</taxon>
        <taxon>Actinopterygii</taxon>
        <taxon>Neopterygii</taxon>
        <taxon>Teleostei</taxon>
        <taxon>Ostariophysi</taxon>
        <taxon>Cypriniformes</taxon>
        <taxon>Cyprinidae</taxon>
        <taxon>Labeoninae</taxon>
        <taxon>Labeonini</taxon>
        <taxon>Cirrhinus</taxon>
    </lineage>
</organism>
<reference evidence="2 3" key="1">
    <citation type="submission" date="2024-05" db="EMBL/GenBank/DDBJ databases">
        <title>Genome sequencing and assembly of Indian major carp, Cirrhinus mrigala (Hamilton, 1822).</title>
        <authorList>
            <person name="Mohindra V."/>
            <person name="Chowdhury L.M."/>
            <person name="Lal K."/>
            <person name="Jena J.K."/>
        </authorList>
    </citation>
    <scope>NUCLEOTIDE SEQUENCE [LARGE SCALE GENOMIC DNA]</scope>
    <source>
        <strain evidence="2">CM1030</strain>
        <tissue evidence="2">Blood</tissue>
    </source>
</reference>
<comment type="caution">
    <text evidence="2">The sequence shown here is derived from an EMBL/GenBank/DDBJ whole genome shotgun (WGS) entry which is preliminary data.</text>
</comment>
<evidence type="ECO:0000313" key="2">
    <source>
        <dbReference type="EMBL" id="KAL0181417.1"/>
    </source>
</evidence>
<feature type="region of interest" description="Disordered" evidence="1">
    <location>
        <begin position="82"/>
        <end position="163"/>
    </location>
</feature>
<keyword evidence="3" id="KW-1185">Reference proteome</keyword>
<feature type="non-terminal residue" evidence="2">
    <location>
        <position position="452"/>
    </location>
</feature>
<evidence type="ECO:0000256" key="1">
    <source>
        <dbReference type="SAM" id="MobiDB-lite"/>
    </source>
</evidence>
<proteinExistence type="predicted"/>
<dbReference type="EMBL" id="JAMKFB020000011">
    <property type="protein sequence ID" value="KAL0181417.1"/>
    <property type="molecule type" value="Genomic_DNA"/>
</dbReference>
<feature type="compositionally biased region" description="Pro residues" evidence="1">
    <location>
        <begin position="281"/>
        <end position="299"/>
    </location>
</feature>
<feature type="compositionally biased region" description="Basic and acidic residues" evidence="1">
    <location>
        <begin position="129"/>
        <end position="143"/>
    </location>
</feature>
<name>A0ABD0Q5D6_CIRMR</name>
<gene>
    <name evidence="2" type="ORF">M9458_023823</name>
</gene>
<sequence length="452" mass="48816">MDPLFHPEYLLLLLEQGERSLEGHTTLFLVLTSLTTYPDDMLCAFYNASLNITCRAPLFAAFVEWILVRNGSPFPVCSLEKLTSSTPKPVPSPPSPSGAEHQPEPTNDGESEPAVTVEPSAQGATELRTAAEPELRVPSDQVREPATTPATRQKAMASEIAESSSTHCNMAECECFNGPGYKESRPNRLPSVTPVPTLAQKGLLFLSQALRKTISKSNPKRDSIPKSCPERISISESQKSQNCSPSYSFLPPPLSSALHLCSRLAVGLQVTIGDTVGGSLSPPPASESRTPPRPIDPAAPPWLLAPSSLPWPGSPLAPPGSLVHPAPLWSGVNQPAPLDSTLPAAPPSLQLHPGPLSLRFHHGLLDPHLCISRRSLMFQLGPPDPPRHPGSSALHLRLGLLCHLLHRHRSAPWSRPPFLLHGFFLLWLHHSPTWLLLLQVPPVSVSSTLVPP</sequence>
<evidence type="ECO:0000313" key="3">
    <source>
        <dbReference type="Proteomes" id="UP001529510"/>
    </source>
</evidence>